<dbReference type="HOGENOM" id="CLU_3080083_0_0_10"/>
<dbReference type="EMBL" id="HE796683">
    <property type="protein sequence ID" value="CCH02414.1"/>
    <property type="molecule type" value="Genomic_DNA"/>
</dbReference>
<proteinExistence type="predicted"/>
<feature type="region of interest" description="Disordered" evidence="1">
    <location>
        <begin position="1"/>
        <end position="52"/>
    </location>
</feature>
<protein>
    <submittedName>
        <fullName evidence="2">Uncharacterized protein</fullName>
    </submittedName>
</protein>
<evidence type="ECO:0000313" key="2">
    <source>
        <dbReference type="EMBL" id="CCH02414.1"/>
    </source>
</evidence>
<organism evidence="2 3">
    <name type="scientific">Fibrella aestuarina BUZ 2</name>
    <dbReference type="NCBI Taxonomy" id="1166018"/>
    <lineage>
        <taxon>Bacteria</taxon>
        <taxon>Pseudomonadati</taxon>
        <taxon>Bacteroidota</taxon>
        <taxon>Cytophagia</taxon>
        <taxon>Cytophagales</taxon>
        <taxon>Spirosomataceae</taxon>
        <taxon>Fibrella</taxon>
    </lineage>
</organism>
<dbReference type="KEGG" id="fae:FAES_4415"/>
<dbReference type="AlphaFoldDB" id="I0KE61"/>
<evidence type="ECO:0000256" key="1">
    <source>
        <dbReference type="SAM" id="MobiDB-lite"/>
    </source>
</evidence>
<name>I0KE61_9BACT</name>
<reference evidence="2 3" key="1">
    <citation type="journal article" date="2012" name="J. Bacteriol.">
        <title>Genome Sequence of Fibrella aestuarina BUZ 2T, a Filamentous Marine Bacterium.</title>
        <authorList>
            <person name="Filippini M."/>
            <person name="Qi W."/>
            <person name="Blom J."/>
            <person name="Goesmann A."/>
            <person name="Smits T.H."/>
            <person name="Bagheri H.C."/>
        </authorList>
    </citation>
    <scope>NUCLEOTIDE SEQUENCE [LARGE SCALE GENOMIC DNA]</scope>
    <source>
        <strain evidence="3">BUZ 2T</strain>
    </source>
</reference>
<dbReference type="STRING" id="1166018.FAES_4415"/>
<sequence>MATHQDKKNKNMKKVATKPAKQSGHPAVPKYVRDDSTTGPLDLTAQAKKGKK</sequence>
<dbReference type="eggNOG" id="ENOG502ZFG7">
    <property type="taxonomic scope" value="Bacteria"/>
</dbReference>
<evidence type="ECO:0000313" key="3">
    <source>
        <dbReference type="Proteomes" id="UP000011058"/>
    </source>
</evidence>
<gene>
    <name evidence="2" type="ORF">FAES_4415</name>
</gene>
<accession>I0KE61</accession>
<keyword evidence="3" id="KW-1185">Reference proteome</keyword>
<dbReference type="RefSeq" id="WP_015333513.1">
    <property type="nucleotide sequence ID" value="NC_020054.1"/>
</dbReference>
<dbReference type="Proteomes" id="UP000011058">
    <property type="component" value="Chromosome"/>
</dbReference>